<evidence type="ECO:0000313" key="1">
    <source>
        <dbReference type="EMBL" id="KAI4459331.1"/>
    </source>
</evidence>
<evidence type="ECO:0000313" key="2">
    <source>
        <dbReference type="Proteomes" id="UP001056778"/>
    </source>
</evidence>
<comment type="caution">
    <text evidence="1">The sequence shown here is derived from an EMBL/GenBank/DDBJ whole genome shotgun (WGS) entry which is preliminary data.</text>
</comment>
<proteinExistence type="predicted"/>
<dbReference type="EMBL" id="CM043020">
    <property type="protein sequence ID" value="KAI4459331.1"/>
    <property type="molecule type" value="Genomic_DNA"/>
</dbReference>
<dbReference type="Proteomes" id="UP001056778">
    <property type="component" value="Chromosome 6"/>
</dbReference>
<keyword evidence="2" id="KW-1185">Reference proteome</keyword>
<organism evidence="1 2">
    <name type="scientific">Holotrichia oblita</name>
    <name type="common">Chafer beetle</name>
    <dbReference type="NCBI Taxonomy" id="644536"/>
    <lineage>
        <taxon>Eukaryota</taxon>
        <taxon>Metazoa</taxon>
        <taxon>Ecdysozoa</taxon>
        <taxon>Arthropoda</taxon>
        <taxon>Hexapoda</taxon>
        <taxon>Insecta</taxon>
        <taxon>Pterygota</taxon>
        <taxon>Neoptera</taxon>
        <taxon>Endopterygota</taxon>
        <taxon>Coleoptera</taxon>
        <taxon>Polyphaga</taxon>
        <taxon>Scarabaeiformia</taxon>
        <taxon>Scarabaeidae</taxon>
        <taxon>Melolonthinae</taxon>
        <taxon>Holotrichia</taxon>
    </lineage>
</organism>
<protein>
    <submittedName>
        <fullName evidence="1">Structural contituent of cuticle</fullName>
    </submittedName>
</protein>
<sequence length="199" mass="22714">MVGQLEYRSSTTCHKRHQQDSNRGSYASPYDPDTYSYNYDVSNDETGDNKNKWEKRENNVVRGAYSIVEPDGSTRLVEYTADANGFRPIVTKLAASNPAGRFASTYTVPNSNIFRPSGLTYGNQQHFGANLNYDNYGRNTYPSNFYPNVPSYNGYYNRARFTGYNDNVSPAPYIPPLRQDRQPVPLLHTAYHGYDNLYH</sequence>
<accession>A0ACB9SXM4</accession>
<reference evidence="1" key="1">
    <citation type="submission" date="2022-04" db="EMBL/GenBank/DDBJ databases">
        <title>Chromosome-scale genome assembly of Holotrichia oblita Faldermann.</title>
        <authorList>
            <person name="Rongchong L."/>
        </authorList>
    </citation>
    <scope>NUCLEOTIDE SEQUENCE</scope>
    <source>
        <strain evidence="1">81SQS9</strain>
    </source>
</reference>
<gene>
    <name evidence="1" type="ORF">MML48_6g00021461</name>
</gene>
<name>A0ACB9SXM4_HOLOL</name>